<evidence type="ECO:0000259" key="1">
    <source>
        <dbReference type="Pfam" id="PF07110"/>
    </source>
</evidence>
<dbReference type="InterPro" id="IPR009799">
    <property type="entry name" value="EthD_dom"/>
</dbReference>
<dbReference type="SUPFAM" id="SSF54909">
    <property type="entry name" value="Dimeric alpha+beta barrel"/>
    <property type="match status" value="1"/>
</dbReference>
<dbReference type="RefSeq" id="WP_380787937.1">
    <property type="nucleotide sequence ID" value="NZ_JBHTKR010000001.1"/>
</dbReference>
<protein>
    <submittedName>
        <fullName evidence="2">EthD domain-containing protein</fullName>
    </submittedName>
</protein>
<dbReference type="Pfam" id="PF07110">
    <property type="entry name" value="EthD"/>
    <property type="match status" value="1"/>
</dbReference>
<dbReference type="EMBL" id="JBHTKR010000001">
    <property type="protein sequence ID" value="MFD1193051.1"/>
    <property type="molecule type" value="Genomic_DNA"/>
</dbReference>
<reference evidence="3" key="1">
    <citation type="journal article" date="2019" name="Int. J. Syst. Evol. Microbiol.">
        <title>The Global Catalogue of Microorganisms (GCM) 10K type strain sequencing project: providing services to taxonomists for standard genome sequencing and annotation.</title>
        <authorList>
            <consortium name="The Broad Institute Genomics Platform"/>
            <consortium name="The Broad Institute Genome Sequencing Center for Infectious Disease"/>
            <person name="Wu L."/>
            <person name="Ma J."/>
        </authorList>
    </citation>
    <scope>NUCLEOTIDE SEQUENCE [LARGE SCALE GENOMIC DNA]</scope>
    <source>
        <strain evidence="3">CCUG 55328</strain>
    </source>
</reference>
<accession>A0ABW3T9H1</accession>
<feature type="domain" description="EthD" evidence="1">
    <location>
        <begin position="11"/>
        <end position="107"/>
    </location>
</feature>
<proteinExistence type="predicted"/>
<dbReference type="InterPro" id="IPR011008">
    <property type="entry name" value="Dimeric_a/b-barrel"/>
</dbReference>
<name>A0ABW3T9H1_9RHOB</name>
<evidence type="ECO:0000313" key="2">
    <source>
        <dbReference type="EMBL" id="MFD1193051.1"/>
    </source>
</evidence>
<keyword evidence="3" id="KW-1185">Reference proteome</keyword>
<organism evidence="2 3">
    <name type="scientific">Seohaeicola saemankumensis</name>
    <dbReference type="NCBI Taxonomy" id="481181"/>
    <lineage>
        <taxon>Bacteria</taxon>
        <taxon>Pseudomonadati</taxon>
        <taxon>Pseudomonadota</taxon>
        <taxon>Alphaproteobacteria</taxon>
        <taxon>Rhodobacterales</taxon>
        <taxon>Roseobacteraceae</taxon>
        <taxon>Seohaeicola</taxon>
    </lineage>
</organism>
<dbReference type="Proteomes" id="UP001597151">
    <property type="component" value="Unassembled WGS sequence"/>
</dbReference>
<evidence type="ECO:0000313" key="3">
    <source>
        <dbReference type="Proteomes" id="UP001597151"/>
    </source>
</evidence>
<dbReference type="Gene3D" id="3.30.70.100">
    <property type="match status" value="1"/>
</dbReference>
<dbReference type="NCBIfam" id="TIGR02118">
    <property type="entry name" value="EthD family reductase"/>
    <property type="match status" value="1"/>
</dbReference>
<gene>
    <name evidence="2" type="ORF">ACFQ3C_00020</name>
</gene>
<comment type="caution">
    <text evidence="2">The sequence shown here is derived from an EMBL/GenBank/DDBJ whole genome shotgun (WGS) entry which is preliminary data.</text>
</comment>
<sequence>MIKLTFCLRRQPHLTRADFQTYWRDIHGPIVERHRDALRFIAYHQIHTIDDPIGTALAEIRKAPPAYDGVAEMIWASRADLDQAMNSAEGRTAGRELLADERRFIDLAQSPIWLGEIPVSLTAAQP</sequence>